<protein>
    <recommendedName>
        <fullName evidence="8">Molybdenum cofactor guanylyltransferase</fullName>
        <shortName evidence="8">MoCo guanylyltransferase</shortName>
        <ecNumber evidence="8">2.7.7.77</ecNumber>
    </recommendedName>
    <alternativeName>
        <fullName evidence="8">GTP:molybdopterin guanylyltransferase</fullName>
    </alternativeName>
    <alternativeName>
        <fullName evidence="8">Mo-MPT guanylyltransferase</fullName>
    </alternativeName>
    <alternativeName>
        <fullName evidence="8">Molybdopterin guanylyltransferase</fullName>
    </alternativeName>
    <alternativeName>
        <fullName evidence="8">Molybdopterin-guanine dinucleotide synthase</fullName>
        <shortName evidence="8">MGD synthase</shortName>
    </alternativeName>
</protein>
<comment type="catalytic activity">
    <reaction evidence="8">
        <text>Mo-molybdopterin + GTP + H(+) = Mo-molybdopterin guanine dinucleotide + diphosphate</text>
        <dbReference type="Rhea" id="RHEA:34243"/>
        <dbReference type="ChEBI" id="CHEBI:15378"/>
        <dbReference type="ChEBI" id="CHEBI:33019"/>
        <dbReference type="ChEBI" id="CHEBI:37565"/>
        <dbReference type="ChEBI" id="CHEBI:71302"/>
        <dbReference type="ChEBI" id="CHEBI:71310"/>
        <dbReference type="EC" id="2.7.7.77"/>
    </reaction>
</comment>
<comment type="function">
    <text evidence="8">Transfers a GMP moiety from GTP to Mo-molybdopterin (Mo-MPT) cofactor (Moco or molybdenum cofactor) to form Mo-molybdopterin guanine dinucleotide (Mo-MGD) cofactor.</text>
</comment>
<dbReference type="GO" id="GO:1902758">
    <property type="term" value="P:bis(molybdopterin guanine dinucleotide)molybdenum biosynthetic process"/>
    <property type="evidence" value="ECO:0007669"/>
    <property type="project" value="TreeGrafter"/>
</dbReference>
<keyword evidence="4 8" id="KW-0547">Nucleotide-binding</keyword>
<evidence type="ECO:0000313" key="11">
    <source>
        <dbReference type="Proteomes" id="UP000216345"/>
    </source>
</evidence>
<dbReference type="InterPro" id="IPR013482">
    <property type="entry name" value="Molybde_CF_guanTrfase"/>
</dbReference>
<feature type="binding site" evidence="8">
    <location>
        <begin position="12"/>
        <end position="14"/>
    </location>
    <ligand>
        <name>GTP</name>
        <dbReference type="ChEBI" id="CHEBI:37565"/>
    </ligand>
</feature>
<dbReference type="AlphaFoldDB" id="A0A256FIA2"/>
<sequence length="215" mass="23339">MGETDRIAGAIIAGGQSSRMQAGGLAGDKFLQQLGSQTIIEHVAARLSPQVDYLFLNANGDHHRLSGLDIPVISDSPSSHGGPLVGLKTAFEYAHDFPLMVSVAADSPFLPADLALQLDERQKKTAARIVLASSNGQVHPIFGLWKTSLLFSLNEWLSHAEKASVLAFAHHIGFEDVDFPLMQLADGEIYDPFFNINRPEDLIEATRLNEALNEP</sequence>
<dbReference type="GO" id="GO:0005525">
    <property type="term" value="F:GTP binding"/>
    <property type="evidence" value="ECO:0007669"/>
    <property type="project" value="UniProtKB-UniRule"/>
</dbReference>
<dbReference type="Gene3D" id="3.90.550.10">
    <property type="entry name" value="Spore Coat Polysaccharide Biosynthesis Protein SpsA, Chain A"/>
    <property type="match status" value="1"/>
</dbReference>
<evidence type="ECO:0000256" key="5">
    <source>
        <dbReference type="ARBA" id="ARBA00022842"/>
    </source>
</evidence>
<evidence type="ECO:0000256" key="1">
    <source>
        <dbReference type="ARBA" id="ARBA00022490"/>
    </source>
</evidence>
<comment type="subunit">
    <text evidence="8">Monomer.</text>
</comment>
<name>A0A256FIA2_9HYPH</name>
<evidence type="ECO:0000259" key="9">
    <source>
        <dbReference type="Pfam" id="PF12804"/>
    </source>
</evidence>
<dbReference type="InterPro" id="IPR025877">
    <property type="entry name" value="MobA-like_NTP_Trfase"/>
</dbReference>
<evidence type="ECO:0000256" key="4">
    <source>
        <dbReference type="ARBA" id="ARBA00022741"/>
    </source>
</evidence>
<keyword evidence="2 8" id="KW-0808">Transferase</keyword>
<evidence type="ECO:0000256" key="7">
    <source>
        <dbReference type="ARBA" id="ARBA00023150"/>
    </source>
</evidence>
<dbReference type="EMBL" id="NNRK01000026">
    <property type="protein sequence ID" value="OYR14396.1"/>
    <property type="molecule type" value="Genomic_DNA"/>
</dbReference>
<dbReference type="GO" id="GO:0061603">
    <property type="term" value="F:molybdenum cofactor guanylyltransferase activity"/>
    <property type="evidence" value="ECO:0007669"/>
    <property type="project" value="UniProtKB-EC"/>
</dbReference>
<evidence type="ECO:0000256" key="8">
    <source>
        <dbReference type="HAMAP-Rule" id="MF_00316"/>
    </source>
</evidence>
<dbReference type="SUPFAM" id="SSF53448">
    <property type="entry name" value="Nucleotide-diphospho-sugar transferases"/>
    <property type="match status" value="1"/>
</dbReference>
<comment type="domain">
    <text evidence="8">The N-terminal domain determines nucleotide recognition and specific binding, while the C-terminal domain determines the specific binding to the target protein.</text>
</comment>
<dbReference type="PANTHER" id="PTHR19136">
    <property type="entry name" value="MOLYBDENUM COFACTOR GUANYLYLTRANSFERASE"/>
    <property type="match status" value="1"/>
</dbReference>
<feature type="binding site" evidence="8">
    <location>
        <position position="57"/>
    </location>
    <ligand>
        <name>GTP</name>
        <dbReference type="ChEBI" id="CHEBI:37565"/>
    </ligand>
</feature>
<comment type="subcellular location">
    <subcellularLocation>
        <location evidence="8">Cytoplasm</location>
    </subcellularLocation>
</comment>
<keyword evidence="11" id="KW-1185">Reference proteome</keyword>
<comment type="cofactor">
    <cofactor evidence="8">
        <name>Mg(2+)</name>
        <dbReference type="ChEBI" id="CHEBI:18420"/>
    </cofactor>
</comment>
<keyword evidence="7 8" id="KW-0501">Molybdenum cofactor biosynthesis</keyword>
<accession>A0A256FIA2</accession>
<evidence type="ECO:0000256" key="6">
    <source>
        <dbReference type="ARBA" id="ARBA00023134"/>
    </source>
</evidence>
<evidence type="ECO:0000256" key="3">
    <source>
        <dbReference type="ARBA" id="ARBA00022723"/>
    </source>
</evidence>
<evidence type="ECO:0000313" key="10">
    <source>
        <dbReference type="EMBL" id="OYR14396.1"/>
    </source>
</evidence>
<dbReference type="GO" id="GO:0046872">
    <property type="term" value="F:metal ion binding"/>
    <property type="evidence" value="ECO:0007669"/>
    <property type="project" value="UniProtKB-KW"/>
</dbReference>
<dbReference type="HAMAP" id="MF_00316">
    <property type="entry name" value="MobA"/>
    <property type="match status" value="1"/>
</dbReference>
<feature type="binding site" evidence="8">
    <location>
        <position position="106"/>
    </location>
    <ligand>
        <name>GTP</name>
        <dbReference type="ChEBI" id="CHEBI:37565"/>
    </ligand>
</feature>
<feature type="binding site" evidence="8">
    <location>
        <position position="106"/>
    </location>
    <ligand>
        <name>Mg(2+)</name>
        <dbReference type="ChEBI" id="CHEBI:18420"/>
    </ligand>
</feature>
<feature type="binding site" evidence="8">
    <location>
        <position position="29"/>
    </location>
    <ligand>
        <name>GTP</name>
        <dbReference type="ChEBI" id="CHEBI:37565"/>
    </ligand>
</feature>
<dbReference type="PANTHER" id="PTHR19136:SF81">
    <property type="entry name" value="MOLYBDENUM COFACTOR GUANYLYLTRANSFERASE"/>
    <property type="match status" value="1"/>
</dbReference>
<keyword evidence="5 8" id="KW-0460">Magnesium</keyword>
<dbReference type="OrthoDB" id="9788394at2"/>
<feature type="domain" description="MobA-like NTP transferase" evidence="9">
    <location>
        <begin position="9"/>
        <end position="167"/>
    </location>
</feature>
<dbReference type="Pfam" id="PF12804">
    <property type="entry name" value="NTP_transf_3"/>
    <property type="match status" value="1"/>
</dbReference>
<dbReference type="Proteomes" id="UP000216345">
    <property type="component" value="Unassembled WGS sequence"/>
</dbReference>
<comment type="caution">
    <text evidence="10">The sequence shown here is derived from an EMBL/GenBank/DDBJ whole genome shotgun (WGS) entry which is preliminary data.</text>
</comment>
<keyword evidence="6 8" id="KW-0342">GTP-binding</keyword>
<gene>
    <name evidence="8" type="primary">mobA</name>
    <name evidence="10" type="ORF">CEV32_0396</name>
</gene>
<organism evidence="10 11">
    <name type="scientific">Brucella rhizosphaerae</name>
    <dbReference type="NCBI Taxonomy" id="571254"/>
    <lineage>
        <taxon>Bacteria</taxon>
        <taxon>Pseudomonadati</taxon>
        <taxon>Pseudomonadota</taxon>
        <taxon>Alphaproteobacteria</taxon>
        <taxon>Hyphomicrobiales</taxon>
        <taxon>Brucellaceae</taxon>
        <taxon>Brucella/Ochrobactrum group</taxon>
        <taxon>Brucella</taxon>
    </lineage>
</organism>
<proteinExistence type="inferred from homology"/>
<dbReference type="EC" id="2.7.7.77" evidence="8"/>
<feature type="binding site" evidence="8">
    <location>
        <position position="75"/>
    </location>
    <ligand>
        <name>GTP</name>
        <dbReference type="ChEBI" id="CHEBI:37565"/>
    </ligand>
</feature>
<keyword evidence="3 8" id="KW-0479">Metal-binding</keyword>
<dbReference type="GO" id="GO:0005737">
    <property type="term" value="C:cytoplasm"/>
    <property type="evidence" value="ECO:0007669"/>
    <property type="project" value="UniProtKB-SubCell"/>
</dbReference>
<comment type="similarity">
    <text evidence="8">Belongs to the MobA family.</text>
</comment>
<keyword evidence="1 8" id="KW-0963">Cytoplasm</keyword>
<dbReference type="RefSeq" id="WP_094577171.1">
    <property type="nucleotide sequence ID" value="NZ_JBHEEL010000001.1"/>
</dbReference>
<dbReference type="InterPro" id="IPR029044">
    <property type="entry name" value="Nucleotide-diphossugar_trans"/>
</dbReference>
<reference evidence="10 11" key="1">
    <citation type="submission" date="2017-07" db="EMBL/GenBank/DDBJ databases">
        <title>Phylogenetic study on the rhizospheric bacterium Ochrobactrum sp. A44.</title>
        <authorList>
            <person name="Krzyzanowska D.M."/>
            <person name="Ossowicki A."/>
            <person name="Rajewska M."/>
            <person name="Maciag T."/>
            <person name="Kaczynski Z."/>
            <person name="Czerwicka M."/>
            <person name="Jafra S."/>
        </authorList>
    </citation>
    <scope>NUCLEOTIDE SEQUENCE [LARGE SCALE GENOMIC DNA]</scope>
    <source>
        <strain evidence="10 11">PR17</strain>
    </source>
</reference>
<evidence type="ECO:0000256" key="2">
    <source>
        <dbReference type="ARBA" id="ARBA00022679"/>
    </source>
</evidence>
<dbReference type="CDD" id="cd02503">
    <property type="entry name" value="MobA"/>
    <property type="match status" value="1"/>
</dbReference>